<organism evidence="4 5">
    <name type="scientific">Helicobacter pylori</name>
    <name type="common">Campylobacter pylori</name>
    <dbReference type="NCBI Taxonomy" id="210"/>
    <lineage>
        <taxon>Bacteria</taxon>
        <taxon>Pseudomonadati</taxon>
        <taxon>Campylobacterota</taxon>
        <taxon>Epsilonproteobacteria</taxon>
        <taxon>Campylobacterales</taxon>
        <taxon>Helicobacteraceae</taxon>
        <taxon>Helicobacter</taxon>
    </lineage>
</organism>
<evidence type="ECO:0000313" key="5">
    <source>
        <dbReference type="Proteomes" id="UP000220469"/>
    </source>
</evidence>
<evidence type="ECO:0000313" key="4">
    <source>
        <dbReference type="EMBL" id="PDW29536.1"/>
    </source>
</evidence>
<keyword evidence="4" id="KW-0347">Helicase</keyword>
<keyword evidence="2" id="KW-0067">ATP-binding</keyword>
<keyword evidence="4" id="KW-0378">Hydrolase</keyword>
<dbReference type="PANTHER" id="PTHR43637">
    <property type="entry name" value="UPF0273 PROTEIN TM_0370"/>
    <property type="match status" value="1"/>
</dbReference>
<dbReference type="EMBL" id="MBGM01000011">
    <property type="protein sequence ID" value="PDW29536.1"/>
    <property type="molecule type" value="Genomic_DNA"/>
</dbReference>
<protein>
    <submittedName>
        <fullName evidence="4">Helicase DnaB</fullName>
    </submittedName>
</protein>
<gene>
    <name evidence="4" type="ORF">BB451_07120</name>
</gene>
<dbReference type="InterPro" id="IPR014774">
    <property type="entry name" value="KaiC-like_dom"/>
</dbReference>
<proteinExistence type="predicted"/>
<sequence>MENLIMKSFLDYPEHIEDFLEDISVKSFTPFNQKIIKVLVGMNQRNQVPRLETIKLRIGEKDFESEEFKRILEADSYPDYLNFKGDFKTYLCFQMQEHLANKLKEATRKSEIFDYEFLDKYTNLNIGTARNGKYFWEWEEYFKNKPPIEKIETGNIFLDAITEGGIELGQILLLSGDPEAGKTLLGVQFLMNAQQRHKVTYFGFEFSVRKHIETLRSKNFPIKTDNYFIDDQSCELNELISQIRSLSKEGHKVFLIDSQMKIQAPIVGRTAEEVETSKFSALGETARNLQVLIIFIVQNSKNDSYTPTGSRKGGHEAHLMIRIERIKRNELAHIKDFTERSKLRRILILKNKQTGLSGYRYVKNVDYRFVEVDYQGTDLQLPHDEHDEYEGLT</sequence>
<dbReference type="Gene3D" id="3.40.50.300">
    <property type="entry name" value="P-loop containing nucleotide triphosphate hydrolases"/>
    <property type="match status" value="1"/>
</dbReference>
<dbReference type="Proteomes" id="UP000220469">
    <property type="component" value="Unassembled WGS sequence"/>
</dbReference>
<dbReference type="AlphaFoldDB" id="A0AB73QJX3"/>
<reference evidence="4 5" key="1">
    <citation type="journal article" date="2017" name="Gut Pathog.">
        <title>Phylogenomics of Colombian Helicobacter pylori isolates.</title>
        <authorList>
            <person name="Gutierrez-Escobar A.J."/>
            <person name="Trujillo E."/>
            <person name="Acevedo O."/>
            <person name="Bravo M.M."/>
        </authorList>
    </citation>
    <scope>NUCLEOTIDE SEQUENCE [LARGE SCALE GENOMIC DNA]</scope>
    <source>
        <strain evidence="4 5">3076</strain>
    </source>
</reference>
<evidence type="ECO:0000256" key="2">
    <source>
        <dbReference type="ARBA" id="ARBA00022840"/>
    </source>
</evidence>
<dbReference type="SUPFAM" id="SSF52540">
    <property type="entry name" value="P-loop containing nucleoside triphosphate hydrolases"/>
    <property type="match status" value="1"/>
</dbReference>
<dbReference type="Pfam" id="PF06745">
    <property type="entry name" value="ATPase"/>
    <property type="match status" value="1"/>
</dbReference>
<evidence type="ECO:0000256" key="1">
    <source>
        <dbReference type="ARBA" id="ARBA00022741"/>
    </source>
</evidence>
<feature type="domain" description="KaiC-like" evidence="3">
    <location>
        <begin position="152"/>
        <end position="214"/>
    </location>
</feature>
<dbReference type="InterPro" id="IPR027417">
    <property type="entry name" value="P-loop_NTPase"/>
</dbReference>
<keyword evidence="1" id="KW-0547">Nucleotide-binding</keyword>
<accession>A0AB73QJX3</accession>
<dbReference type="GO" id="GO:0005524">
    <property type="term" value="F:ATP binding"/>
    <property type="evidence" value="ECO:0007669"/>
    <property type="project" value="UniProtKB-KW"/>
</dbReference>
<dbReference type="GO" id="GO:0004386">
    <property type="term" value="F:helicase activity"/>
    <property type="evidence" value="ECO:0007669"/>
    <property type="project" value="UniProtKB-KW"/>
</dbReference>
<name>A0AB73QJX3_HELPX</name>
<comment type="caution">
    <text evidence="4">The sequence shown here is derived from an EMBL/GenBank/DDBJ whole genome shotgun (WGS) entry which is preliminary data.</text>
</comment>
<dbReference type="RefSeq" id="WP_097696741.1">
    <property type="nucleotide sequence ID" value="NZ_MBGM01000011.1"/>
</dbReference>
<evidence type="ECO:0000259" key="3">
    <source>
        <dbReference type="Pfam" id="PF06745"/>
    </source>
</evidence>